<dbReference type="Gene3D" id="2.60.40.10">
    <property type="entry name" value="Immunoglobulins"/>
    <property type="match status" value="1"/>
</dbReference>
<protein>
    <recommendedName>
        <fullName evidence="2">BACON domain-containing protein</fullName>
    </recommendedName>
</protein>
<dbReference type="InterPro" id="IPR013783">
    <property type="entry name" value="Ig-like_fold"/>
</dbReference>
<comment type="caution">
    <text evidence="3">The sequence shown here is derived from an EMBL/GenBank/DDBJ whole genome shotgun (WGS) entry which is preliminary data.</text>
</comment>
<dbReference type="EMBL" id="SNRY01002309">
    <property type="protein sequence ID" value="KAA6325710.1"/>
    <property type="molecule type" value="Genomic_DNA"/>
</dbReference>
<evidence type="ECO:0000259" key="2">
    <source>
        <dbReference type="Pfam" id="PF13004"/>
    </source>
</evidence>
<dbReference type="CDD" id="cd14948">
    <property type="entry name" value="BACON"/>
    <property type="match status" value="1"/>
</dbReference>
<dbReference type="Gene3D" id="2.160.20.110">
    <property type="match status" value="1"/>
</dbReference>
<accession>A0A5J4QXT9</accession>
<name>A0A5J4QXT9_9ZZZZ</name>
<dbReference type="AlphaFoldDB" id="A0A5J4QXT9"/>
<evidence type="ECO:0000256" key="1">
    <source>
        <dbReference type="SAM" id="MobiDB-lite"/>
    </source>
</evidence>
<feature type="compositionally biased region" description="Polar residues" evidence="1">
    <location>
        <begin position="420"/>
        <end position="437"/>
    </location>
</feature>
<reference evidence="3" key="1">
    <citation type="submission" date="2019-03" db="EMBL/GenBank/DDBJ databases">
        <title>Single cell metagenomics reveals metabolic interactions within the superorganism composed of flagellate Streblomastix strix and complex community of Bacteroidetes bacteria on its surface.</title>
        <authorList>
            <person name="Treitli S.C."/>
            <person name="Kolisko M."/>
            <person name="Husnik F."/>
            <person name="Keeling P."/>
            <person name="Hampl V."/>
        </authorList>
    </citation>
    <scope>NUCLEOTIDE SEQUENCE</scope>
    <source>
        <strain evidence="3">STM</strain>
    </source>
</reference>
<dbReference type="Pfam" id="PF13004">
    <property type="entry name" value="BACON"/>
    <property type="match status" value="1"/>
</dbReference>
<gene>
    <name evidence="3" type="ORF">EZS27_025109</name>
</gene>
<organism evidence="3">
    <name type="scientific">termite gut metagenome</name>
    <dbReference type="NCBI Taxonomy" id="433724"/>
    <lineage>
        <taxon>unclassified sequences</taxon>
        <taxon>metagenomes</taxon>
        <taxon>organismal metagenomes</taxon>
    </lineage>
</organism>
<dbReference type="InterPro" id="IPR024361">
    <property type="entry name" value="BACON"/>
</dbReference>
<feature type="domain" description="BACON" evidence="2">
    <location>
        <begin position="5"/>
        <end position="51"/>
    </location>
</feature>
<evidence type="ECO:0000313" key="3">
    <source>
        <dbReference type="EMBL" id="KAA6325710.1"/>
    </source>
</evidence>
<sequence length="464" mass="47912">MDANSTWCTAVKGTGTLAITATPNTETRVRTATVTLTAGSVTSVTITVTQAAASETGETGPFNFSITGYEGQIITVTFDGNATEDVTLSANGNGKLTNSQTPRTIKSIKLKATGGKDILIGRKEDSGNIILSVDNSTHAVKWRTKTDNNATALIGTAAELLLKFNAPTAVTTYEFEADIDLMDQQWEPVATLSKNIDGKGHKIYNLNMTLDFGGATTSGSAYGGLFRKYSGTLSNLHIASGTISSTGISAVNAGGVAAFTGLLESSGQIIGCSNTAKVTGNMNVAGICARVGNTNSKIIACANYGKITATDSSGAGGICYYFNSGSITACYNTGEISASYVGSHRYAGGIAARFSDNTTISASYNTGTIIPTGDSPEKETGAINGSNSGDNTIAESYYSASSSTYGAGATSTTTTGTAKEFSSANWPESTDSNWGTGDGTNGNYWKNIGSWNAGTPTYPTLYWE</sequence>
<proteinExistence type="predicted"/>
<feature type="region of interest" description="Disordered" evidence="1">
    <location>
        <begin position="416"/>
        <end position="437"/>
    </location>
</feature>